<dbReference type="EMBL" id="JACBGI020000030">
    <property type="protein sequence ID" value="MBF6058865.1"/>
    <property type="molecule type" value="Genomic_DNA"/>
</dbReference>
<organism evidence="2 3">
    <name type="scientific">Thiomicrorhabdus heinhorstiae</name>
    <dbReference type="NCBI Taxonomy" id="2748010"/>
    <lineage>
        <taxon>Bacteria</taxon>
        <taxon>Pseudomonadati</taxon>
        <taxon>Pseudomonadota</taxon>
        <taxon>Gammaproteobacteria</taxon>
        <taxon>Thiotrichales</taxon>
        <taxon>Piscirickettsiaceae</taxon>
        <taxon>Thiomicrorhabdus</taxon>
    </lineage>
</organism>
<keyword evidence="1" id="KW-0732">Signal</keyword>
<protein>
    <recommendedName>
        <fullName evidence="4">HEAT repeat domain-containing protein</fullName>
    </recommendedName>
</protein>
<dbReference type="Proteomes" id="UP001193680">
    <property type="component" value="Unassembled WGS sequence"/>
</dbReference>
<gene>
    <name evidence="2" type="ORF">H8792_010975</name>
</gene>
<evidence type="ECO:0008006" key="4">
    <source>
        <dbReference type="Google" id="ProtNLM"/>
    </source>
</evidence>
<reference evidence="2 3" key="1">
    <citation type="submission" date="2020-11" db="EMBL/GenBank/DDBJ databases">
        <title>Sulfur oxidizing isolate from Hospital Hole Sinkhole.</title>
        <authorList>
            <person name="Scott K.M."/>
        </authorList>
    </citation>
    <scope>NUCLEOTIDE SEQUENCE [LARGE SCALE GENOMIC DNA]</scope>
    <source>
        <strain evidence="2 3">HH1</strain>
    </source>
</reference>
<feature type="chain" id="PRO_5046776563" description="HEAT repeat domain-containing protein" evidence="1">
    <location>
        <begin position="20"/>
        <end position="231"/>
    </location>
</feature>
<keyword evidence="3" id="KW-1185">Reference proteome</keyword>
<sequence>MRNILLLLAILSFSTISHSSEKLEKISNIDELNYFIHTYYLQPQPELIDSAITVLGSSDIAAIPNAKMPVLMSFSCLFAQYDAAHKKKWTATIQSIPEPTKSILKQAINKTPSELLKPIPTSPQRNDMNWACFFATGDSKYLNDIIFTLKHLDNRDDFERFLTASSAKWSLSSNAKTHFIVKMSMEAMKVGDVPEMRGIAEEILNKSPRQIRDETIAIIKEQRDKGKWKQQ</sequence>
<dbReference type="RefSeq" id="WP_185979011.1">
    <property type="nucleotide sequence ID" value="NZ_JACBGI020000030.1"/>
</dbReference>
<name>A0ABS0C0P4_9GAMM</name>
<accession>A0ABS0C0P4</accession>
<comment type="caution">
    <text evidence="2">The sequence shown here is derived from an EMBL/GenBank/DDBJ whole genome shotgun (WGS) entry which is preliminary data.</text>
</comment>
<evidence type="ECO:0000313" key="3">
    <source>
        <dbReference type="Proteomes" id="UP001193680"/>
    </source>
</evidence>
<evidence type="ECO:0000256" key="1">
    <source>
        <dbReference type="SAM" id="SignalP"/>
    </source>
</evidence>
<proteinExistence type="predicted"/>
<feature type="signal peptide" evidence="1">
    <location>
        <begin position="1"/>
        <end position="19"/>
    </location>
</feature>
<evidence type="ECO:0000313" key="2">
    <source>
        <dbReference type="EMBL" id="MBF6058865.1"/>
    </source>
</evidence>